<evidence type="ECO:0000259" key="5">
    <source>
        <dbReference type="SMART" id="SM00835"/>
    </source>
</evidence>
<reference evidence="6" key="1">
    <citation type="journal article" date="2013" name="J. Plant Res.">
        <title>Effect of fungi and light on seed germination of three Opuntia species from semiarid lands of central Mexico.</title>
        <authorList>
            <person name="Delgado-Sanchez P."/>
            <person name="Jimenez-Bremont J.F."/>
            <person name="Guerrero-Gonzalez Mde L."/>
            <person name="Flores J."/>
        </authorList>
    </citation>
    <scope>NUCLEOTIDE SEQUENCE</scope>
    <source>
        <tissue evidence="6">Cladode</tissue>
    </source>
</reference>
<reference evidence="6" key="2">
    <citation type="submission" date="2020-07" db="EMBL/GenBank/DDBJ databases">
        <authorList>
            <person name="Vera ALvarez R."/>
            <person name="Arias-Moreno D.M."/>
            <person name="Jimenez-Jacinto V."/>
            <person name="Jimenez-Bremont J.F."/>
            <person name="Swaminathan K."/>
            <person name="Moose S.P."/>
            <person name="Guerrero-Gonzalez M.L."/>
            <person name="Marino-Ramirez L."/>
            <person name="Landsman D."/>
            <person name="Rodriguez-Kessler M."/>
            <person name="Delgado-Sanchez P."/>
        </authorList>
    </citation>
    <scope>NUCLEOTIDE SEQUENCE</scope>
    <source>
        <tissue evidence="6">Cladode</tissue>
    </source>
</reference>
<dbReference type="EMBL" id="GISG01187469">
    <property type="protein sequence ID" value="MBA4655354.1"/>
    <property type="molecule type" value="Transcribed_RNA"/>
</dbReference>
<dbReference type="Gene3D" id="2.60.120.10">
    <property type="entry name" value="Jelly Rolls"/>
    <property type="match status" value="2"/>
</dbReference>
<dbReference type="InterPro" id="IPR014710">
    <property type="entry name" value="RmlC-like_jellyroll"/>
</dbReference>
<dbReference type="EMBL" id="GISG01187468">
    <property type="protein sequence ID" value="MBA4655353.1"/>
    <property type="molecule type" value="Transcribed_RNA"/>
</dbReference>
<evidence type="ECO:0000256" key="3">
    <source>
        <dbReference type="ARBA" id="ARBA00023129"/>
    </source>
</evidence>
<evidence type="ECO:0000313" key="6">
    <source>
        <dbReference type="EMBL" id="MBA4655354.1"/>
    </source>
</evidence>
<dbReference type="PANTHER" id="PTHR31189:SF45">
    <property type="entry name" value="OS09G0552500 PROTEIN"/>
    <property type="match status" value="1"/>
</dbReference>
<dbReference type="InterPro" id="IPR050253">
    <property type="entry name" value="Seed_Storage-Functional"/>
</dbReference>
<evidence type="ECO:0000256" key="2">
    <source>
        <dbReference type="ARBA" id="ARBA00022761"/>
    </source>
</evidence>
<organism evidence="6">
    <name type="scientific">Opuntia streptacantha</name>
    <name type="common">Prickly pear cactus</name>
    <name type="synonym">Opuntia cardona</name>
    <dbReference type="NCBI Taxonomy" id="393608"/>
    <lineage>
        <taxon>Eukaryota</taxon>
        <taxon>Viridiplantae</taxon>
        <taxon>Streptophyta</taxon>
        <taxon>Embryophyta</taxon>
        <taxon>Tracheophyta</taxon>
        <taxon>Spermatophyta</taxon>
        <taxon>Magnoliopsida</taxon>
        <taxon>eudicotyledons</taxon>
        <taxon>Gunneridae</taxon>
        <taxon>Pentapetalae</taxon>
        <taxon>Caryophyllales</taxon>
        <taxon>Cactineae</taxon>
        <taxon>Cactaceae</taxon>
        <taxon>Opuntioideae</taxon>
        <taxon>Opuntia</taxon>
    </lineage>
</organism>
<accession>A0A7C8ZZK3</accession>
<keyword evidence="4" id="KW-1015">Disulfide bond</keyword>
<dbReference type="AlphaFoldDB" id="A0A7C8ZZK3"/>
<dbReference type="CDD" id="cd02242">
    <property type="entry name" value="cupin_11S_legumin_N"/>
    <property type="match status" value="1"/>
</dbReference>
<keyword evidence="3" id="KW-0708">Seed storage protein</keyword>
<dbReference type="PANTHER" id="PTHR31189">
    <property type="entry name" value="OS03G0336100 PROTEIN-RELATED"/>
    <property type="match status" value="1"/>
</dbReference>
<dbReference type="InterPro" id="IPR006045">
    <property type="entry name" value="Cupin_1"/>
</dbReference>
<dbReference type="SUPFAM" id="SSF51182">
    <property type="entry name" value="RmlC-like cupins"/>
    <property type="match status" value="1"/>
</dbReference>
<feature type="domain" description="Cupin type-1" evidence="5">
    <location>
        <begin position="188"/>
        <end position="337"/>
    </location>
</feature>
<comment type="similarity">
    <text evidence="1">Belongs to the 11S seed storage protein (globulins) family.</text>
</comment>
<evidence type="ECO:0000256" key="4">
    <source>
        <dbReference type="ARBA" id="ARBA00023157"/>
    </source>
</evidence>
<keyword evidence="2" id="KW-0758">Storage protein</keyword>
<dbReference type="SMART" id="SM00835">
    <property type="entry name" value="Cupin_1"/>
    <property type="match status" value="2"/>
</dbReference>
<dbReference type="PRINTS" id="PR00439">
    <property type="entry name" value="11SGLOBULIN"/>
</dbReference>
<dbReference type="InterPro" id="IPR006044">
    <property type="entry name" value="11S_seedstore_pln"/>
</dbReference>
<dbReference type="GO" id="GO:0045735">
    <property type="term" value="F:nutrient reservoir activity"/>
    <property type="evidence" value="ECO:0007669"/>
    <property type="project" value="UniProtKB-KW"/>
</dbReference>
<proteinExistence type="inferred from homology"/>
<name>A0A7C8ZZK3_OPUST</name>
<dbReference type="Pfam" id="PF00190">
    <property type="entry name" value="Cupin_1"/>
    <property type="match status" value="2"/>
</dbReference>
<protein>
    <recommendedName>
        <fullName evidence="5">Cupin type-1 domain-containing protein</fullName>
    </recommendedName>
</protein>
<dbReference type="CDD" id="cd02243">
    <property type="entry name" value="cupin_11S_legumin_C"/>
    <property type="match status" value="1"/>
</dbReference>
<sequence>MEIDRQKLITELYSGEAGSYQFWDPSKLPVLGECNIGAAKFCLKKNGFALPHYSDSSKLAYVLQGTGVAGIEVSKKEKVVALKKGDAIVLPFSRVSWWYNKEDTDLVIVFLGDTSTAHTPGVFTYFFLTGSIGVLNGFSAEFLTRASGLPEDVVKTLVTSQAASLVTKLDDSCKMPEPKEEDRCGLVFNCEEAPLDVDVKNGGRVVVVTPKNLPLLGQIGLVADLVKLDPRAMSSPGFSSDSTLQVTYIVRGTGRVQIVGAQGKRVLDALVKAGDLFVVPRFFVVSKMADDDGLEWFSVITSTQPSFTELAGKTSVYNALSPQVLMAAFNVPEDIVHHFRSANTSHAIFFPPPN</sequence>
<feature type="domain" description="Cupin type-1" evidence="5">
    <location>
        <begin position="6"/>
        <end position="155"/>
    </location>
</feature>
<evidence type="ECO:0000256" key="1">
    <source>
        <dbReference type="ARBA" id="ARBA00007178"/>
    </source>
</evidence>
<dbReference type="InterPro" id="IPR011051">
    <property type="entry name" value="RmlC_Cupin_sf"/>
</dbReference>